<dbReference type="SMART" id="SM00271">
    <property type="entry name" value="DnaJ"/>
    <property type="match status" value="1"/>
</dbReference>
<dbReference type="PANTHER" id="PTHR44298">
    <property type="entry name" value="DNAJ HOMOLOG SUBFAMILY B MEMBER 11"/>
    <property type="match status" value="1"/>
</dbReference>
<feature type="region of interest" description="Disordered" evidence="1">
    <location>
        <begin position="984"/>
        <end position="1020"/>
    </location>
</feature>
<gene>
    <name evidence="3" type="ORF">PBS003_LOCUS5204</name>
</gene>
<dbReference type="CDD" id="cd06257">
    <property type="entry name" value="DnaJ"/>
    <property type="match status" value="1"/>
</dbReference>
<dbReference type="PANTHER" id="PTHR44298:SF1">
    <property type="entry name" value="DNAJ HOMOLOG SUBFAMILY B MEMBER 11"/>
    <property type="match status" value="1"/>
</dbReference>
<proteinExistence type="predicted"/>
<dbReference type="InterPro" id="IPR036869">
    <property type="entry name" value="J_dom_sf"/>
</dbReference>
<feature type="compositionally biased region" description="Low complexity" evidence="1">
    <location>
        <begin position="1153"/>
        <end position="1164"/>
    </location>
</feature>
<feature type="region of interest" description="Disordered" evidence="1">
    <location>
        <begin position="1118"/>
        <end position="1173"/>
    </location>
</feature>
<feature type="domain" description="J" evidence="2">
    <location>
        <begin position="1504"/>
        <end position="1590"/>
    </location>
</feature>
<reference evidence="3" key="1">
    <citation type="submission" date="2021-11" db="EMBL/GenBank/DDBJ databases">
        <authorList>
            <person name="Islam A."/>
            <person name="Islam S."/>
            <person name="Flora M.S."/>
            <person name="Rahman M."/>
            <person name="Ziaur R.M."/>
            <person name="Epstein J.H."/>
            <person name="Hassan M."/>
            <person name="Klassen M."/>
            <person name="Woodard K."/>
            <person name="Webb A."/>
            <person name="Webby R.J."/>
            <person name="El Zowalaty M.E."/>
        </authorList>
    </citation>
    <scope>NUCLEOTIDE SEQUENCE</scope>
    <source>
        <strain evidence="3">Pbs3</strain>
    </source>
</reference>
<dbReference type="PRINTS" id="PR00625">
    <property type="entry name" value="JDOMAIN"/>
</dbReference>
<dbReference type="PROSITE" id="PS50076">
    <property type="entry name" value="DNAJ_2"/>
    <property type="match status" value="1"/>
</dbReference>
<dbReference type="Pfam" id="PF00226">
    <property type="entry name" value="DnaJ"/>
    <property type="match status" value="1"/>
</dbReference>
<organism evidence="3 4">
    <name type="scientific">Peronospora belbahrii</name>
    <dbReference type="NCBI Taxonomy" id="622444"/>
    <lineage>
        <taxon>Eukaryota</taxon>
        <taxon>Sar</taxon>
        <taxon>Stramenopiles</taxon>
        <taxon>Oomycota</taxon>
        <taxon>Peronosporomycetes</taxon>
        <taxon>Peronosporales</taxon>
        <taxon>Peronosporaceae</taxon>
        <taxon>Peronospora</taxon>
    </lineage>
</organism>
<dbReference type="InterPro" id="IPR001623">
    <property type="entry name" value="DnaJ_domain"/>
</dbReference>
<feature type="compositionally biased region" description="Polar residues" evidence="1">
    <location>
        <begin position="171"/>
        <end position="187"/>
    </location>
</feature>
<dbReference type="EMBL" id="CAKKTJ010000258">
    <property type="protein sequence ID" value="CAH0478511.1"/>
    <property type="molecule type" value="Genomic_DNA"/>
</dbReference>
<dbReference type="Proteomes" id="UP001160483">
    <property type="component" value="Unassembled WGS sequence"/>
</dbReference>
<name>A0AAU9LEL3_9STRA</name>
<evidence type="ECO:0000256" key="1">
    <source>
        <dbReference type="SAM" id="MobiDB-lite"/>
    </source>
</evidence>
<feature type="compositionally biased region" description="Low complexity" evidence="1">
    <location>
        <begin position="1010"/>
        <end position="1020"/>
    </location>
</feature>
<dbReference type="Gene3D" id="1.10.287.110">
    <property type="entry name" value="DnaJ domain"/>
    <property type="match status" value="1"/>
</dbReference>
<accession>A0AAU9LEL3</accession>
<dbReference type="InterPro" id="IPR051736">
    <property type="entry name" value="DnaJ-B11-like"/>
</dbReference>
<protein>
    <recommendedName>
        <fullName evidence="2">J domain-containing protein</fullName>
    </recommendedName>
</protein>
<evidence type="ECO:0000313" key="4">
    <source>
        <dbReference type="Proteomes" id="UP001160483"/>
    </source>
</evidence>
<feature type="compositionally biased region" description="Basic residues" evidence="1">
    <location>
        <begin position="1143"/>
        <end position="1152"/>
    </location>
</feature>
<feature type="compositionally biased region" description="Polar residues" evidence="1">
    <location>
        <begin position="115"/>
        <end position="124"/>
    </location>
</feature>
<dbReference type="SUPFAM" id="SSF46565">
    <property type="entry name" value="Chaperone J-domain"/>
    <property type="match status" value="1"/>
</dbReference>
<sequence>MDPERLVPHLLGDKLNTIMSRACCSISYQKTVENEKNKTRGELGELDHLMMFRITAKTMKRVNDGMLLLQAVVESTEQQLRKYSRSGRRKEQIQQEEYDEVAGKHVGKERYAPTQRRQSISYDTPVTKKRNRDSGTMEEIETMTQQRHEKHHRYEDSAATHVVSKRGQSAKDCTQQPDRSDQQLSRNGNEEREKNVEAVAFTIGGDDEQRLRDEREAFRIRLTRTVMISRRLEAEAKSVRIQETLERNKYLRLRRHFEKMAHCKKVAELVVKKQCNAMAASLSTTSLSKKKQHLLEMERLSVAHDVCVPATSLLFVTHSQFRGVKTKRRNAGKSRSAGLSFIASEMAEDSDLACLVKKVQAFGKLITSGSSELPTVEDSGVQCGATLGEAADTFDFLHEDADVCVDTEVLSASETVAGTSMKTTAEDIEVRSEEKSSSRRDSFRSTWELPGLTRDLNLIQDYSLETDCKLLRFLSGERQYFYLESLTIGNSCSREVKRWLLTTHDIQILHRYLLKRANIGKEIVLCAERLRAIGNLVPPLPSLSSEFSLIGELGVFESSRHKEWSELQNKIVALHSLALVAHLLGKHYLARHVVGTTDRSINSTSRSHDNLLDEGTLESDLFTYILRPIRSSAIESSLFDSLPISLVRETIEQCPEVVNHVLQWKGKDDVPEYLRETNSCDACASDVASSAIGQQDYPSSSYFLRNLLLRLTVHMRDLDAVIKALVSTLKEKRSGHDKGNANNTSQRRQRVIAHVNRLKSVTAHVVVENTKLQLHKWWILFAENSCAWFDPDSVDEMDDRSYDKFTCLQDALYIWHNEALLYTTKDDFVDPERLAESALDQTQGTTADGEYDTAYGLSPFDAMSRDINRTPVLRDEELAALLRLTPVGMRDEVQNQPFTVEEARECIMTPQSVENARAQLEESLASTRDLMNELGRSGPWRTHVEHFNSLKCELAKQLAIQKKLVKHQWARYYTKYREFAPSQIQGASEEEKEKASVENTDSQPHSEPIADSSSGDAASSATDWIGVFDPEKDAPEIIEMKKLRHEITLAKDQLVRNIICDSTNNCGVALSSSLLIDDQKALVKECRGLATSCVQALGKFLGMEETCETSMAPFQKRQLRSSKQLIRPDEGPTTAAKGDRPTRKSSRRRLLGSKKASSYASRSGRGSKNRRRESIRVAKALAASNADFLLPLVRSSRTSSRVMSVCSSGSSCDRRSDGCPPLRMGCSGCRDLRRRCTGCSGCCLHCVCVSCGCRMCCSSRLSAVQKIMAQMLDGIEANEACKWMSSASAGTNGHRCGMLFFCQRCHSCEDHCPCHLTDCASGPAIEATTATPMTANSTLHATNFSSEFIATLNATSTGTASLSFSRRERRFRINSVAAQRRGPNVHVNSTLDESISAHGDSNDLSANCSATAHGGRGPLPTFDYGIDDAFGLGPMDQPGQCRTWRPAPSDKNEQEDLFRAARVRMKLVRSAYAKSMGSSSGSGCLDGEQLWQPERIRTMWARRDFHGVLGLSRDATVQQIKRQYRKLALKLHPDKSSDTSASLESTIAEAGCNIGADNSGKRVDAFVAATHSYKILLGDADAIHARAWVD</sequence>
<feature type="compositionally biased region" description="Basic and acidic residues" evidence="1">
    <location>
        <begin position="101"/>
        <end position="111"/>
    </location>
</feature>
<feature type="region of interest" description="Disordered" evidence="1">
    <location>
        <begin position="83"/>
        <end position="196"/>
    </location>
</feature>
<evidence type="ECO:0000259" key="2">
    <source>
        <dbReference type="PROSITE" id="PS50076"/>
    </source>
</evidence>
<comment type="caution">
    <text evidence="3">The sequence shown here is derived from an EMBL/GenBank/DDBJ whole genome shotgun (WGS) entry which is preliminary data.</text>
</comment>
<evidence type="ECO:0000313" key="3">
    <source>
        <dbReference type="EMBL" id="CAH0478511.1"/>
    </source>
</evidence>